<dbReference type="AlphaFoldDB" id="A0A9N8VSF8"/>
<evidence type="ECO:0000313" key="2">
    <source>
        <dbReference type="EMBL" id="CAG8459332.1"/>
    </source>
</evidence>
<dbReference type="EMBL" id="CAJVPZ010000268">
    <property type="protein sequence ID" value="CAG8459332.1"/>
    <property type="molecule type" value="Genomic_DNA"/>
</dbReference>
<reference evidence="2" key="1">
    <citation type="submission" date="2021-06" db="EMBL/GenBank/DDBJ databases">
        <authorList>
            <person name="Kallberg Y."/>
            <person name="Tangrot J."/>
            <person name="Rosling A."/>
        </authorList>
    </citation>
    <scope>NUCLEOTIDE SEQUENCE</scope>
    <source>
        <strain evidence="2">IN212</strain>
    </source>
</reference>
<feature type="region of interest" description="Disordered" evidence="1">
    <location>
        <begin position="49"/>
        <end position="75"/>
    </location>
</feature>
<organism evidence="2 3">
    <name type="scientific">Racocetra fulgida</name>
    <dbReference type="NCBI Taxonomy" id="60492"/>
    <lineage>
        <taxon>Eukaryota</taxon>
        <taxon>Fungi</taxon>
        <taxon>Fungi incertae sedis</taxon>
        <taxon>Mucoromycota</taxon>
        <taxon>Glomeromycotina</taxon>
        <taxon>Glomeromycetes</taxon>
        <taxon>Diversisporales</taxon>
        <taxon>Gigasporaceae</taxon>
        <taxon>Racocetra</taxon>
    </lineage>
</organism>
<sequence>MPVEYFKCSSDQENCTRTCGPANQDCVNKCTGNCSATMKKTYTYVLPSSTIGPSQSSSTSSAKSSPSSLLTPTRI</sequence>
<accession>A0A9N8VSF8</accession>
<dbReference type="OrthoDB" id="2425219at2759"/>
<dbReference type="Proteomes" id="UP000789396">
    <property type="component" value="Unassembled WGS sequence"/>
</dbReference>
<evidence type="ECO:0000313" key="3">
    <source>
        <dbReference type="Proteomes" id="UP000789396"/>
    </source>
</evidence>
<proteinExistence type="predicted"/>
<name>A0A9N8VSF8_9GLOM</name>
<gene>
    <name evidence="2" type="ORF">RFULGI_LOCUS610</name>
</gene>
<evidence type="ECO:0000256" key="1">
    <source>
        <dbReference type="SAM" id="MobiDB-lite"/>
    </source>
</evidence>
<protein>
    <submittedName>
        <fullName evidence="2">3313_t:CDS:1</fullName>
    </submittedName>
</protein>
<comment type="caution">
    <text evidence="2">The sequence shown here is derived from an EMBL/GenBank/DDBJ whole genome shotgun (WGS) entry which is preliminary data.</text>
</comment>
<keyword evidence="3" id="KW-1185">Reference proteome</keyword>